<evidence type="ECO:0000313" key="2">
    <source>
        <dbReference type="Proteomes" id="UP000216363"/>
    </source>
</evidence>
<comment type="caution">
    <text evidence="1">The sequence shown here is derived from an EMBL/GenBank/DDBJ whole genome shotgun (WGS) entry which is preliminary data.</text>
</comment>
<sequence length="49" mass="5760">MRLFFFLKAFAYVFIACEVFARQGLYGMPIQMFCADLRKANRRIGVSFD</sequence>
<dbReference type="AlphaFoldDB" id="A0A256GYP8"/>
<reference evidence="1 2" key="1">
    <citation type="submission" date="2017-07" db="EMBL/GenBank/DDBJ databases">
        <title>Draft genome of Ochrobactrum lupini type strain LUP21.</title>
        <authorList>
            <person name="Krzyzanowska D.M."/>
            <person name="Jafra S."/>
        </authorList>
    </citation>
    <scope>NUCLEOTIDE SEQUENCE [LARGE SCALE GENOMIC DNA]</scope>
    <source>
        <strain evidence="1 2">LUP21</strain>
    </source>
</reference>
<evidence type="ECO:0000313" key="1">
    <source>
        <dbReference type="EMBL" id="OYR32293.1"/>
    </source>
</evidence>
<proteinExistence type="predicted"/>
<organism evidence="1 2">
    <name type="scientific">Brucella lupini</name>
    <dbReference type="NCBI Taxonomy" id="255457"/>
    <lineage>
        <taxon>Bacteria</taxon>
        <taxon>Pseudomonadati</taxon>
        <taxon>Pseudomonadota</taxon>
        <taxon>Alphaproteobacteria</taxon>
        <taxon>Hyphomicrobiales</taxon>
        <taxon>Brucellaceae</taxon>
        <taxon>Brucella/Ochrobactrum group</taxon>
        <taxon>Brucella</taxon>
    </lineage>
</organism>
<name>A0A256GYP8_9HYPH</name>
<accession>A0A256GYP8</accession>
<protein>
    <submittedName>
        <fullName evidence="1">Uncharacterized protein</fullName>
    </submittedName>
</protein>
<dbReference type="Proteomes" id="UP000216363">
    <property type="component" value="Unassembled WGS sequence"/>
</dbReference>
<dbReference type="EMBL" id="NNRN01000030">
    <property type="protein sequence ID" value="OYR32293.1"/>
    <property type="molecule type" value="Genomic_DNA"/>
</dbReference>
<gene>
    <name evidence="1" type="ORF">CES86_0258</name>
</gene>